<comment type="pathway">
    <text evidence="2 8">Carbohydrate metabolism; hexose metabolism.</text>
</comment>
<dbReference type="InterPro" id="IPR047215">
    <property type="entry name" value="Galactose_mutarotase-like"/>
</dbReference>
<dbReference type="SUPFAM" id="SSF74650">
    <property type="entry name" value="Galactose mutarotase-like"/>
    <property type="match status" value="1"/>
</dbReference>
<dbReference type="InterPro" id="IPR014718">
    <property type="entry name" value="GH-type_carb-bd"/>
</dbReference>
<evidence type="ECO:0000313" key="12">
    <source>
        <dbReference type="EMBL" id="SEH85273.1"/>
    </source>
</evidence>
<evidence type="ECO:0000256" key="9">
    <source>
        <dbReference type="PIRSR" id="PIRSR005096-1"/>
    </source>
</evidence>
<evidence type="ECO:0000256" key="11">
    <source>
        <dbReference type="PIRSR" id="PIRSR005096-3"/>
    </source>
</evidence>
<keyword evidence="6 8" id="KW-0413">Isomerase</keyword>
<evidence type="ECO:0000256" key="4">
    <source>
        <dbReference type="ARBA" id="ARBA00013185"/>
    </source>
</evidence>
<dbReference type="EC" id="5.1.3.3" evidence="4 8"/>
<dbReference type="Pfam" id="PF01263">
    <property type="entry name" value="Aldose_epim"/>
    <property type="match status" value="1"/>
</dbReference>
<dbReference type="RefSeq" id="WP_092792474.1">
    <property type="nucleotide sequence ID" value="NZ_FNXF01000005.1"/>
</dbReference>
<evidence type="ECO:0000313" key="13">
    <source>
        <dbReference type="Proteomes" id="UP000199371"/>
    </source>
</evidence>
<dbReference type="PANTHER" id="PTHR10091">
    <property type="entry name" value="ALDOSE-1-EPIMERASE"/>
    <property type="match status" value="1"/>
</dbReference>
<feature type="active site" description="Proton acceptor" evidence="9">
    <location>
        <position position="294"/>
    </location>
</feature>
<evidence type="ECO:0000256" key="6">
    <source>
        <dbReference type="ARBA" id="ARBA00023235"/>
    </source>
</evidence>
<dbReference type="UniPathway" id="UPA00242"/>
<dbReference type="GO" id="GO:0006006">
    <property type="term" value="P:glucose metabolic process"/>
    <property type="evidence" value="ECO:0007669"/>
    <property type="project" value="TreeGrafter"/>
</dbReference>
<dbReference type="InterPro" id="IPR008183">
    <property type="entry name" value="Aldose_1/G6P_1-epimerase"/>
</dbReference>
<dbReference type="AlphaFoldDB" id="A0A1H6LIV5"/>
<feature type="binding site" evidence="11">
    <location>
        <begin position="69"/>
        <end position="70"/>
    </location>
    <ligand>
        <name>beta-D-galactose</name>
        <dbReference type="ChEBI" id="CHEBI:27667"/>
    </ligand>
</feature>
<reference evidence="13" key="1">
    <citation type="submission" date="2016-10" db="EMBL/GenBank/DDBJ databases">
        <authorList>
            <person name="Varghese N."/>
            <person name="Submissions S."/>
        </authorList>
    </citation>
    <scope>NUCLEOTIDE SEQUENCE [LARGE SCALE GENOMIC DNA]</scope>
    <source>
        <strain evidence="13">DSM 17616</strain>
    </source>
</reference>
<dbReference type="GO" id="GO:0004034">
    <property type="term" value="F:aldose 1-epimerase activity"/>
    <property type="evidence" value="ECO:0007669"/>
    <property type="project" value="UniProtKB-EC"/>
</dbReference>
<dbReference type="PROSITE" id="PS00545">
    <property type="entry name" value="ALDOSE_1_EPIMERASE"/>
    <property type="match status" value="1"/>
</dbReference>
<dbReference type="Proteomes" id="UP000199371">
    <property type="component" value="Unassembled WGS sequence"/>
</dbReference>
<comment type="similarity">
    <text evidence="3 8">Belongs to the aldose epimerase family.</text>
</comment>
<dbReference type="Gene3D" id="2.70.98.10">
    <property type="match status" value="1"/>
</dbReference>
<keyword evidence="13" id="KW-1185">Reference proteome</keyword>
<evidence type="ECO:0000256" key="3">
    <source>
        <dbReference type="ARBA" id="ARBA00006206"/>
    </source>
</evidence>
<organism evidence="12 13">
    <name type="scientific">Rheinheimera pacifica</name>
    <dbReference type="NCBI Taxonomy" id="173990"/>
    <lineage>
        <taxon>Bacteria</taxon>
        <taxon>Pseudomonadati</taxon>
        <taxon>Pseudomonadota</taxon>
        <taxon>Gammaproteobacteria</taxon>
        <taxon>Chromatiales</taxon>
        <taxon>Chromatiaceae</taxon>
        <taxon>Rheinheimera</taxon>
    </lineage>
</organism>
<sequence length="327" mass="35287">MTAPGQHGNSLSPLHLTDGNGLELDLLPFGATISAIRVDGHQVTLGYAAPELFLHDSFYLGASIGRFANRIANGRCQLNGQPLTLNVNNGSHCLHGGSAGFHRAAWQVLQLAKNSAELYYCAADGEQGFPGRLEVWQHISLHAGAVSMQFRARADKDTLINLTNHCYFNLNTDGSSIENHQLQLNAGHYLPTDSSSIPTGQLQAVTGSAFDFLSPRTIADALAQGDIQLQQASGFDHCFITAAQPYNALHQQAQLYSAQSGLTLTVHSTQPGIQLYSGNFLAAPFSPRQGLCLEAQNWPDAPNQPGFPSAVLAQGDWYIQEIIYSFQ</sequence>
<dbReference type="InterPro" id="IPR015443">
    <property type="entry name" value="Aldose_1-epimerase"/>
</dbReference>
<dbReference type="OrthoDB" id="9779408at2"/>
<proteinExistence type="inferred from homology"/>
<dbReference type="InterPro" id="IPR011013">
    <property type="entry name" value="Gal_mutarotase_sf_dom"/>
</dbReference>
<feature type="binding site" evidence="10">
    <location>
        <position position="236"/>
    </location>
    <ligand>
        <name>beta-D-galactose</name>
        <dbReference type="ChEBI" id="CHEBI:27667"/>
    </ligand>
</feature>
<dbReference type="InterPro" id="IPR018052">
    <property type="entry name" value="Ald1_epimerase_CS"/>
</dbReference>
<dbReference type="PIRSF" id="PIRSF005096">
    <property type="entry name" value="GALM"/>
    <property type="match status" value="1"/>
</dbReference>
<dbReference type="CDD" id="cd09019">
    <property type="entry name" value="galactose_mutarotase_like"/>
    <property type="match status" value="1"/>
</dbReference>
<dbReference type="NCBIfam" id="NF008277">
    <property type="entry name" value="PRK11055.1"/>
    <property type="match status" value="1"/>
</dbReference>
<evidence type="ECO:0000256" key="7">
    <source>
        <dbReference type="ARBA" id="ARBA00023277"/>
    </source>
</evidence>
<dbReference type="STRING" id="173990.SAMN05660691_01800"/>
<evidence type="ECO:0000256" key="8">
    <source>
        <dbReference type="PIRNR" id="PIRNR005096"/>
    </source>
</evidence>
<evidence type="ECO:0000256" key="5">
    <source>
        <dbReference type="ARBA" id="ARBA00014165"/>
    </source>
</evidence>
<protein>
    <recommendedName>
        <fullName evidence="5 8">Aldose 1-epimerase</fullName>
        <ecNumber evidence="4 8">5.1.3.3</ecNumber>
    </recommendedName>
</protein>
<accession>A0A1H6LIV5</accession>
<dbReference type="EMBL" id="FNXF01000005">
    <property type="protein sequence ID" value="SEH85273.1"/>
    <property type="molecule type" value="Genomic_DNA"/>
</dbReference>
<gene>
    <name evidence="12" type="ORF">SAMN05660691_01800</name>
</gene>
<name>A0A1H6LIV5_9GAMM</name>
<evidence type="ECO:0000256" key="1">
    <source>
        <dbReference type="ARBA" id="ARBA00001614"/>
    </source>
</evidence>
<feature type="active site" description="Proton donor" evidence="9">
    <location>
        <position position="165"/>
    </location>
</feature>
<dbReference type="GO" id="GO:0030246">
    <property type="term" value="F:carbohydrate binding"/>
    <property type="evidence" value="ECO:0007669"/>
    <property type="project" value="InterPro"/>
</dbReference>
<comment type="catalytic activity">
    <reaction evidence="1 8">
        <text>alpha-D-glucose = beta-D-glucose</text>
        <dbReference type="Rhea" id="RHEA:10264"/>
        <dbReference type="ChEBI" id="CHEBI:15903"/>
        <dbReference type="ChEBI" id="CHEBI:17925"/>
        <dbReference type="EC" id="5.1.3.3"/>
    </reaction>
</comment>
<keyword evidence="7 8" id="KW-0119">Carbohydrate metabolism</keyword>
<dbReference type="PANTHER" id="PTHR10091:SF0">
    <property type="entry name" value="GALACTOSE MUTAROTASE"/>
    <property type="match status" value="1"/>
</dbReference>
<evidence type="ECO:0000256" key="10">
    <source>
        <dbReference type="PIRSR" id="PIRSR005096-2"/>
    </source>
</evidence>
<dbReference type="GO" id="GO:0033499">
    <property type="term" value="P:galactose catabolic process via UDP-galactose, Leloir pathway"/>
    <property type="evidence" value="ECO:0007669"/>
    <property type="project" value="TreeGrafter"/>
</dbReference>
<feature type="binding site" evidence="11">
    <location>
        <begin position="165"/>
        <end position="167"/>
    </location>
    <ligand>
        <name>beta-D-galactose</name>
        <dbReference type="ChEBI" id="CHEBI:27667"/>
    </ligand>
</feature>
<evidence type="ECO:0000256" key="2">
    <source>
        <dbReference type="ARBA" id="ARBA00005028"/>
    </source>
</evidence>